<dbReference type="EMBL" id="JAPFFL010000004">
    <property type="protein sequence ID" value="KAJ6730718.1"/>
    <property type="molecule type" value="Genomic_DNA"/>
</dbReference>
<evidence type="ECO:0000313" key="1">
    <source>
        <dbReference type="EMBL" id="KAJ6730718.1"/>
    </source>
</evidence>
<dbReference type="Proteomes" id="UP001151529">
    <property type="component" value="Chromosome 2"/>
</dbReference>
<reference evidence="2" key="1">
    <citation type="submission" date="2019-03" db="EMBL/GenBank/DDBJ databases">
        <authorList>
            <person name="Mank J."/>
            <person name="Almeida P."/>
        </authorList>
    </citation>
    <scope>NUCLEOTIDE SEQUENCE</scope>
    <source>
        <strain evidence="2">78183</strain>
    </source>
</reference>
<reference evidence="1" key="3">
    <citation type="journal article" date="2023" name="Int. J. Mol. Sci.">
        <title>De Novo Assembly and Annotation of 11 Diverse Shrub Willow (Salix) Genomes Reveals Novel Gene Organization in Sex-Linked Regions.</title>
        <authorList>
            <person name="Hyden B."/>
            <person name="Feng K."/>
            <person name="Yates T.B."/>
            <person name="Jawdy S."/>
            <person name="Cereghino C."/>
            <person name="Smart L.B."/>
            <person name="Muchero W."/>
        </authorList>
    </citation>
    <scope>NUCLEOTIDE SEQUENCE [LARGE SCALE GENOMIC DNA]</scope>
    <source>
        <tissue evidence="1">Shoot tip</tissue>
    </source>
</reference>
<proteinExistence type="predicted"/>
<evidence type="ECO:0000313" key="3">
    <source>
        <dbReference type="Proteomes" id="UP001151529"/>
    </source>
</evidence>
<sequence>MELVSLSLHPQPPPIPAPLPITAPDSRLAAAAISDHQRRPLHHRTLVITKAPLSSSTNNADTTLTITTIPATVNASCNPRVQRERSDIFKGQEVIGDTRAQIP</sequence>
<protein>
    <submittedName>
        <fullName evidence="2">Uncharacterized protein</fullName>
    </submittedName>
</protein>
<evidence type="ECO:0000313" key="2">
    <source>
        <dbReference type="EMBL" id="VFU29582.1"/>
    </source>
</evidence>
<gene>
    <name evidence="1" type="ORF">OIU85_021505</name>
    <name evidence="2" type="ORF">SVIM_LOCUS109001</name>
</gene>
<keyword evidence="3" id="KW-1185">Reference proteome</keyword>
<dbReference type="AlphaFoldDB" id="A0A6N2L2P8"/>
<accession>A0A6N2L2P8</accession>
<name>A0A6N2L2P8_SALVM</name>
<organism evidence="2">
    <name type="scientific">Salix viminalis</name>
    <name type="common">Common osier</name>
    <name type="synonym">Basket willow</name>
    <dbReference type="NCBI Taxonomy" id="40686"/>
    <lineage>
        <taxon>Eukaryota</taxon>
        <taxon>Viridiplantae</taxon>
        <taxon>Streptophyta</taxon>
        <taxon>Embryophyta</taxon>
        <taxon>Tracheophyta</taxon>
        <taxon>Spermatophyta</taxon>
        <taxon>Magnoliopsida</taxon>
        <taxon>eudicotyledons</taxon>
        <taxon>Gunneridae</taxon>
        <taxon>Pentapetalae</taxon>
        <taxon>rosids</taxon>
        <taxon>fabids</taxon>
        <taxon>Malpighiales</taxon>
        <taxon>Salicaceae</taxon>
        <taxon>Saliceae</taxon>
        <taxon>Salix</taxon>
    </lineage>
</organism>
<reference evidence="1" key="2">
    <citation type="submission" date="2022-11" db="EMBL/GenBank/DDBJ databases">
        <authorList>
            <person name="Hyden B.L."/>
            <person name="Feng K."/>
            <person name="Yates T."/>
            <person name="Jawdy S."/>
            <person name="Smart L.B."/>
            <person name="Muchero W."/>
        </authorList>
    </citation>
    <scope>NUCLEOTIDE SEQUENCE</scope>
    <source>
        <tissue evidence="1">Shoot tip</tissue>
    </source>
</reference>
<dbReference type="EMBL" id="CAADRP010000557">
    <property type="protein sequence ID" value="VFU29582.1"/>
    <property type="molecule type" value="Genomic_DNA"/>
</dbReference>